<name>A7SZK3_NEMVE</name>
<dbReference type="HOGENOM" id="CLU_1930056_0_0_1"/>
<protein>
    <submittedName>
        <fullName evidence="3">Uncharacterized protein</fullName>
    </submittedName>
</protein>
<dbReference type="EMBL" id="DS469973">
    <property type="protein sequence ID" value="EDO30853.1"/>
    <property type="molecule type" value="Genomic_DNA"/>
</dbReference>
<feature type="compositionally biased region" description="Basic and acidic residues" evidence="1">
    <location>
        <begin position="84"/>
        <end position="94"/>
    </location>
</feature>
<proteinExistence type="predicted"/>
<dbReference type="eggNOG" id="ENOG502TH4K">
    <property type="taxonomic scope" value="Eukaryota"/>
</dbReference>
<keyword evidence="4" id="KW-1185">Reference proteome</keyword>
<dbReference type="AlphaFoldDB" id="A7SZK3"/>
<accession>A7SZK3</accession>
<feature type="compositionally biased region" description="Basic residues" evidence="1">
    <location>
        <begin position="95"/>
        <end position="104"/>
    </location>
</feature>
<feature type="region of interest" description="Disordered" evidence="1">
    <location>
        <begin position="40"/>
        <end position="131"/>
    </location>
</feature>
<feature type="signal peptide" evidence="2">
    <location>
        <begin position="1"/>
        <end position="19"/>
    </location>
</feature>
<feature type="chain" id="PRO_5002712438" evidence="2">
    <location>
        <begin position="20"/>
        <end position="131"/>
    </location>
</feature>
<dbReference type="KEGG" id="nve:5501686"/>
<dbReference type="InParanoid" id="A7SZK3"/>
<evidence type="ECO:0000256" key="2">
    <source>
        <dbReference type="SAM" id="SignalP"/>
    </source>
</evidence>
<dbReference type="STRING" id="45351.A7SZK3"/>
<gene>
    <name evidence="3" type="ORF">NEMVEDRAFT_v1g248225</name>
</gene>
<keyword evidence="2" id="KW-0732">Signal</keyword>
<organism evidence="3 4">
    <name type="scientific">Nematostella vectensis</name>
    <name type="common">Starlet sea anemone</name>
    <dbReference type="NCBI Taxonomy" id="45351"/>
    <lineage>
        <taxon>Eukaryota</taxon>
        <taxon>Metazoa</taxon>
        <taxon>Cnidaria</taxon>
        <taxon>Anthozoa</taxon>
        <taxon>Hexacorallia</taxon>
        <taxon>Actiniaria</taxon>
        <taxon>Edwardsiidae</taxon>
        <taxon>Nematostella</taxon>
    </lineage>
</organism>
<sequence length="131" mass="14672">MKILIIALMMITILKLVLLHLQDDDDDLFTVKKVERKPRKVNKPLGDDDLFGDSGDIFADVPSKPKEKKKKKPAAASASEDSIFDEKPTFDKTTKKTKAKKKPEKKPAKTTSIFDEDAPNIFDDPLNATSK</sequence>
<evidence type="ECO:0000256" key="1">
    <source>
        <dbReference type="SAM" id="MobiDB-lite"/>
    </source>
</evidence>
<dbReference type="Proteomes" id="UP000001593">
    <property type="component" value="Unassembled WGS sequence"/>
</dbReference>
<reference evidence="3 4" key="1">
    <citation type="journal article" date="2007" name="Science">
        <title>Sea anemone genome reveals ancestral eumetazoan gene repertoire and genomic organization.</title>
        <authorList>
            <person name="Putnam N.H."/>
            <person name="Srivastava M."/>
            <person name="Hellsten U."/>
            <person name="Dirks B."/>
            <person name="Chapman J."/>
            <person name="Salamov A."/>
            <person name="Terry A."/>
            <person name="Shapiro H."/>
            <person name="Lindquist E."/>
            <person name="Kapitonov V.V."/>
            <person name="Jurka J."/>
            <person name="Genikhovich G."/>
            <person name="Grigoriev I.V."/>
            <person name="Lucas S.M."/>
            <person name="Steele R.E."/>
            <person name="Finnerty J.R."/>
            <person name="Technau U."/>
            <person name="Martindale M.Q."/>
            <person name="Rokhsar D.S."/>
        </authorList>
    </citation>
    <scope>NUCLEOTIDE SEQUENCE [LARGE SCALE GENOMIC DNA]</scope>
    <source>
        <strain evidence="4">CH2 X CH6</strain>
    </source>
</reference>
<evidence type="ECO:0000313" key="3">
    <source>
        <dbReference type="EMBL" id="EDO30853.1"/>
    </source>
</evidence>
<evidence type="ECO:0000313" key="4">
    <source>
        <dbReference type="Proteomes" id="UP000001593"/>
    </source>
</evidence>